<evidence type="ECO:0000313" key="1">
    <source>
        <dbReference type="EMBL" id="CAI9152054.1"/>
    </source>
</evidence>
<reference evidence="1" key="1">
    <citation type="submission" date="2023-04" db="EMBL/GenBank/DDBJ databases">
        <authorList>
            <consortium name="ELIXIR-Norway"/>
        </authorList>
    </citation>
    <scope>NUCLEOTIDE SEQUENCE [LARGE SCALE GENOMIC DNA]</scope>
</reference>
<sequence length="111" mass="12243">MSSSFATPWTIAHQAPLSMEFSRQEYWSGLPFPSPGDLPDPGIEPMSPVLACGFFTTEPPAKPKGVSLALLYRETEAVSFPYLLSDGTGICPRSIKHCTFFSFISTIRPWI</sequence>
<dbReference type="EMBL" id="OX459937">
    <property type="protein sequence ID" value="CAI9152054.1"/>
    <property type="molecule type" value="Genomic_DNA"/>
</dbReference>
<evidence type="ECO:0000313" key="2">
    <source>
        <dbReference type="Proteomes" id="UP001176941"/>
    </source>
</evidence>
<proteinExistence type="predicted"/>
<name>A0ABN8XWT9_RANTA</name>
<organism evidence="1 2">
    <name type="scientific">Rangifer tarandus platyrhynchus</name>
    <name type="common">Svalbard reindeer</name>
    <dbReference type="NCBI Taxonomy" id="3082113"/>
    <lineage>
        <taxon>Eukaryota</taxon>
        <taxon>Metazoa</taxon>
        <taxon>Chordata</taxon>
        <taxon>Craniata</taxon>
        <taxon>Vertebrata</taxon>
        <taxon>Euteleostomi</taxon>
        <taxon>Mammalia</taxon>
        <taxon>Eutheria</taxon>
        <taxon>Laurasiatheria</taxon>
        <taxon>Artiodactyla</taxon>
        <taxon>Ruminantia</taxon>
        <taxon>Pecora</taxon>
        <taxon>Cervidae</taxon>
        <taxon>Odocoileinae</taxon>
        <taxon>Rangifer</taxon>
    </lineage>
</organism>
<gene>
    <name evidence="1" type="ORF">MRATA1EN1_LOCUS1016</name>
</gene>
<dbReference type="Proteomes" id="UP001176941">
    <property type="component" value="Chromosome 1"/>
</dbReference>
<keyword evidence="2" id="KW-1185">Reference proteome</keyword>
<protein>
    <submittedName>
        <fullName evidence="1">Uncharacterized protein</fullName>
    </submittedName>
</protein>
<accession>A0ABN8XWT9</accession>